<accession>A0ACC1X6I7</accession>
<sequence length="135" mass="15170">MNLHLCPRLILSLMTTTAIFVLVPITVLAIDGQYSNCSALFHCANIQIIGYPFCRGTNRPEYCAYPGFELDCQGDVPGITILDITYRILKIDNKLQTITSARDDYWNMFDPRSSSIRVVSAFSIMLPTQKTNTVL</sequence>
<reference evidence="1 2" key="1">
    <citation type="journal article" date="2023" name="Science">
        <title>Complex scaffold remodeling in plant triterpene biosynthesis.</title>
        <authorList>
            <person name="De La Pena R."/>
            <person name="Hodgson H."/>
            <person name="Liu J.C."/>
            <person name="Stephenson M.J."/>
            <person name="Martin A.C."/>
            <person name="Owen C."/>
            <person name="Harkess A."/>
            <person name="Leebens-Mack J."/>
            <person name="Jimenez L.E."/>
            <person name="Osbourn A."/>
            <person name="Sattely E.S."/>
        </authorList>
    </citation>
    <scope>NUCLEOTIDE SEQUENCE [LARGE SCALE GENOMIC DNA]</scope>
    <source>
        <strain evidence="2">cv. JPN11</strain>
        <tissue evidence="1">Leaf</tissue>
    </source>
</reference>
<keyword evidence="2" id="KW-1185">Reference proteome</keyword>
<comment type="caution">
    <text evidence="1">The sequence shown here is derived from an EMBL/GenBank/DDBJ whole genome shotgun (WGS) entry which is preliminary data.</text>
</comment>
<evidence type="ECO:0000313" key="1">
    <source>
        <dbReference type="EMBL" id="KAJ4707065.1"/>
    </source>
</evidence>
<dbReference type="EMBL" id="CM051404">
    <property type="protein sequence ID" value="KAJ4707065.1"/>
    <property type="molecule type" value="Genomic_DNA"/>
</dbReference>
<gene>
    <name evidence="1" type="ORF">OWV82_020636</name>
</gene>
<name>A0ACC1X6I7_MELAZ</name>
<protein>
    <submittedName>
        <fullName evidence="1">Leaf rust 10 disease-resistance locus receptor-like protein kinase</fullName>
    </submittedName>
</protein>
<dbReference type="Proteomes" id="UP001164539">
    <property type="component" value="Chromosome 11"/>
</dbReference>
<evidence type="ECO:0000313" key="2">
    <source>
        <dbReference type="Proteomes" id="UP001164539"/>
    </source>
</evidence>
<organism evidence="1 2">
    <name type="scientific">Melia azedarach</name>
    <name type="common">Chinaberry tree</name>
    <dbReference type="NCBI Taxonomy" id="155640"/>
    <lineage>
        <taxon>Eukaryota</taxon>
        <taxon>Viridiplantae</taxon>
        <taxon>Streptophyta</taxon>
        <taxon>Embryophyta</taxon>
        <taxon>Tracheophyta</taxon>
        <taxon>Spermatophyta</taxon>
        <taxon>Magnoliopsida</taxon>
        <taxon>eudicotyledons</taxon>
        <taxon>Gunneridae</taxon>
        <taxon>Pentapetalae</taxon>
        <taxon>rosids</taxon>
        <taxon>malvids</taxon>
        <taxon>Sapindales</taxon>
        <taxon>Meliaceae</taxon>
        <taxon>Melia</taxon>
    </lineage>
</organism>
<proteinExistence type="predicted"/>